<dbReference type="AlphaFoldDB" id="A0A8S1EGS4"/>
<protein>
    <submittedName>
        <fullName evidence="1">Uncharacterized protein</fullName>
    </submittedName>
</protein>
<accession>A0A8S1EGS4</accession>
<dbReference type="EMBL" id="CADEPM010000002">
    <property type="protein sequence ID" value="CAB3399961.1"/>
    <property type="molecule type" value="Genomic_DNA"/>
</dbReference>
<name>A0A8S1EGS4_9PELO</name>
<reference evidence="1 2" key="1">
    <citation type="submission" date="2020-04" db="EMBL/GenBank/DDBJ databases">
        <authorList>
            <person name="Laetsch R D."/>
            <person name="Stevens L."/>
            <person name="Kumar S."/>
            <person name="Blaxter L. M."/>
        </authorList>
    </citation>
    <scope>NUCLEOTIDE SEQUENCE [LARGE SCALE GENOMIC DNA]</scope>
</reference>
<evidence type="ECO:0000313" key="1">
    <source>
        <dbReference type="EMBL" id="CAB3399961.1"/>
    </source>
</evidence>
<sequence length="197" mass="22414">MILDKFCFPTLKASHPSIGVVVEEKDGIFLIYSPYVEMDDGRFRVPYMDINGEPLKIGYTVTFNQFGIGENAVFSIIGIHRSWCHALYSIGFERPEVLAAPEFYLEENLLKMKCNFSLCPNFIKNTKKTTHEGVAQKILLSHVGLAHAIGFENELVAKTFYWYGTFQYVGFGNGAMNFASEIERRLTDWLSSPWTSN</sequence>
<proteinExistence type="predicted"/>
<evidence type="ECO:0000313" key="2">
    <source>
        <dbReference type="Proteomes" id="UP000494206"/>
    </source>
</evidence>
<dbReference type="Proteomes" id="UP000494206">
    <property type="component" value="Unassembled WGS sequence"/>
</dbReference>
<gene>
    <name evidence="1" type="ORF">CBOVIS_LOCUS2998</name>
</gene>
<comment type="caution">
    <text evidence="1">The sequence shown here is derived from an EMBL/GenBank/DDBJ whole genome shotgun (WGS) entry which is preliminary data.</text>
</comment>
<keyword evidence="2" id="KW-1185">Reference proteome</keyword>
<organism evidence="1 2">
    <name type="scientific">Caenorhabditis bovis</name>
    <dbReference type="NCBI Taxonomy" id="2654633"/>
    <lineage>
        <taxon>Eukaryota</taxon>
        <taxon>Metazoa</taxon>
        <taxon>Ecdysozoa</taxon>
        <taxon>Nematoda</taxon>
        <taxon>Chromadorea</taxon>
        <taxon>Rhabditida</taxon>
        <taxon>Rhabditina</taxon>
        <taxon>Rhabditomorpha</taxon>
        <taxon>Rhabditoidea</taxon>
        <taxon>Rhabditidae</taxon>
        <taxon>Peloderinae</taxon>
        <taxon>Caenorhabditis</taxon>
    </lineage>
</organism>